<organism evidence="1 2">
    <name type="scientific">Trichormus variabilis NIES-23</name>
    <dbReference type="NCBI Taxonomy" id="1973479"/>
    <lineage>
        <taxon>Bacteria</taxon>
        <taxon>Bacillati</taxon>
        <taxon>Cyanobacteriota</taxon>
        <taxon>Cyanophyceae</taxon>
        <taxon>Nostocales</taxon>
        <taxon>Nostocaceae</taxon>
        <taxon>Trichormus</taxon>
    </lineage>
</organism>
<sequence>MISGRFGEIGELIFDMEVISSDGDSYPIEVLLDTGFTSGWLALDIQDAESLGWPLIQRDSIMQMARGEAFFNIYEGKVVLDGQEYIISVLAADGLPEPLLGLQWLKMLPLSVNFLDGILTLG</sequence>
<dbReference type="SUPFAM" id="SSF50630">
    <property type="entry name" value="Acid proteases"/>
    <property type="match status" value="1"/>
</dbReference>
<evidence type="ECO:0000313" key="1">
    <source>
        <dbReference type="EMBL" id="BAY68629.1"/>
    </source>
</evidence>
<accession>A0A1Z4KI25</accession>
<reference evidence="1 2" key="1">
    <citation type="submission" date="2017-06" db="EMBL/GenBank/DDBJ databases">
        <title>Genome sequencing of cyanobaciteial culture collection at National Institute for Environmental Studies (NIES).</title>
        <authorList>
            <person name="Hirose Y."/>
            <person name="Shimura Y."/>
            <person name="Fujisawa T."/>
            <person name="Nakamura Y."/>
            <person name="Kawachi M."/>
        </authorList>
    </citation>
    <scope>NUCLEOTIDE SEQUENCE [LARGE SCALE GENOMIC DNA]</scope>
    <source>
        <strain evidence="1 2">NIES-23</strain>
    </source>
</reference>
<evidence type="ECO:0008006" key="3">
    <source>
        <dbReference type="Google" id="ProtNLM"/>
    </source>
</evidence>
<dbReference type="AlphaFoldDB" id="A0A1Z4KI25"/>
<proteinExistence type="predicted"/>
<gene>
    <name evidence="1" type="ORF">NIES23_14170</name>
</gene>
<evidence type="ECO:0000313" key="2">
    <source>
        <dbReference type="Proteomes" id="UP000217507"/>
    </source>
</evidence>
<dbReference type="EMBL" id="AP018216">
    <property type="protein sequence ID" value="BAY68629.1"/>
    <property type="molecule type" value="Genomic_DNA"/>
</dbReference>
<dbReference type="Proteomes" id="UP000217507">
    <property type="component" value="Chromosome"/>
</dbReference>
<name>A0A1Z4KI25_ANAVA</name>
<protein>
    <recommendedName>
        <fullName evidence="3">Aspartyl protease</fullName>
    </recommendedName>
</protein>
<dbReference type="InterPro" id="IPR021109">
    <property type="entry name" value="Peptidase_aspartic_dom_sf"/>
</dbReference>